<gene>
    <name evidence="1" type="ORF">EBB_12470</name>
</gene>
<name>A0ABR9DEE5_9GAMM</name>
<sequence length="80" mass="9078">MSTLTIVRQIRTGETVIDVIMQAAERASGVLEMVLQHLINDPETDLDLYHALCAANREMMDIQAITEAHQNGEYDQLERH</sequence>
<protein>
    <submittedName>
        <fullName evidence="1">Uncharacterized protein</fullName>
    </submittedName>
</protein>
<proteinExistence type="predicted"/>
<reference evidence="1 2" key="1">
    <citation type="submission" date="2020-09" db="EMBL/GenBank/DDBJ databases">
        <title>Methylomonas albis sp. nov. and Methylomonas fluvii sp. nov.: Two cold-adapted methanotrophs from the River Elbe and an amended description of Methylovulum psychrotolerans strain Eb1.</title>
        <authorList>
            <person name="Bussmann I.K."/>
            <person name="Klings K.-W."/>
            <person name="Warnstedt J."/>
            <person name="Hoppert M."/>
            <person name="Saborowski A."/>
            <person name="Horn F."/>
            <person name="Liebner S."/>
        </authorList>
    </citation>
    <scope>NUCLEOTIDE SEQUENCE [LARGE SCALE GENOMIC DNA]</scope>
    <source>
        <strain evidence="1 2">EbB</strain>
    </source>
</reference>
<accession>A0ABR9DEE5</accession>
<dbReference type="RefSeq" id="WP_192394158.1">
    <property type="nucleotide sequence ID" value="NZ_CAJHIU010000002.1"/>
</dbReference>
<dbReference type="EMBL" id="JACXST010000002">
    <property type="protein sequence ID" value="MBD9361330.1"/>
    <property type="molecule type" value="Genomic_DNA"/>
</dbReference>
<keyword evidence="2" id="KW-1185">Reference proteome</keyword>
<evidence type="ECO:0000313" key="1">
    <source>
        <dbReference type="EMBL" id="MBD9361330.1"/>
    </source>
</evidence>
<evidence type="ECO:0000313" key="2">
    <source>
        <dbReference type="Proteomes" id="UP000641152"/>
    </source>
</evidence>
<organism evidence="1 2">
    <name type="scientific">Methylomonas fluvii</name>
    <dbReference type="NCBI Taxonomy" id="1854564"/>
    <lineage>
        <taxon>Bacteria</taxon>
        <taxon>Pseudomonadati</taxon>
        <taxon>Pseudomonadota</taxon>
        <taxon>Gammaproteobacteria</taxon>
        <taxon>Methylococcales</taxon>
        <taxon>Methylococcaceae</taxon>
        <taxon>Methylomonas</taxon>
    </lineage>
</organism>
<comment type="caution">
    <text evidence="1">The sequence shown here is derived from an EMBL/GenBank/DDBJ whole genome shotgun (WGS) entry which is preliminary data.</text>
</comment>
<dbReference type="Proteomes" id="UP000641152">
    <property type="component" value="Unassembled WGS sequence"/>
</dbReference>